<evidence type="ECO:0000313" key="4">
    <source>
        <dbReference type="Proteomes" id="UP001500420"/>
    </source>
</evidence>
<name>A0AAV3T6W6_9EURY</name>
<organism evidence="3 4">
    <name type="scientific">Natronoarchaeum mannanilyticum</name>
    <dbReference type="NCBI Taxonomy" id="926360"/>
    <lineage>
        <taxon>Archaea</taxon>
        <taxon>Methanobacteriati</taxon>
        <taxon>Methanobacteriota</taxon>
        <taxon>Stenosarchaea group</taxon>
        <taxon>Halobacteria</taxon>
        <taxon>Halobacteriales</taxon>
        <taxon>Natronoarchaeaceae</taxon>
    </lineage>
</organism>
<keyword evidence="1" id="KW-0812">Transmembrane</keyword>
<protein>
    <submittedName>
        <fullName evidence="3">Type IV pilin</fullName>
    </submittedName>
</protein>
<comment type="caution">
    <text evidence="3">The sequence shown here is derived from an EMBL/GenBank/DDBJ whole genome shotgun (WGS) entry which is preliminary data.</text>
</comment>
<evidence type="ECO:0000313" key="3">
    <source>
        <dbReference type="EMBL" id="GAA0665425.1"/>
    </source>
</evidence>
<dbReference type="EMBL" id="BAAADV010000001">
    <property type="protein sequence ID" value="GAA0665425.1"/>
    <property type="molecule type" value="Genomic_DNA"/>
</dbReference>
<keyword evidence="4" id="KW-1185">Reference proteome</keyword>
<evidence type="ECO:0000259" key="2">
    <source>
        <dbReference type="Pfam" id="PF07790"/>
    </source>
</evidence>
<dbReference type="NCBIfam" id="TIGR02537">
    <property type="entry name" value="arch_flag_Nterm"/>
    <property type="match status" value="1"/>
</dbReference>
<dbReference type="AlphaFoldDB" id="A0AAV3T6W6"/>
<sequence>MRLKQLFTDDEAVSPVIGVILMVAITVILAAVIGAFVLDIGGSQEAAPQVSWDYSFNSSNDNVTVSHNGGEDIDTSTLTVDAAGNSYSGNDFNTTGTLSSGQTLITAKHGSGDEIQIIWAASSGDSSNVIGSQEVSS</sequence>
<reference evidence="3 4" key="1">
    <citation type="journal article" date="2019" name="Int. J. Syst. Evol. Microbiol.">
        <title>The Global Catalogue of Microorganisms (GCM) 10K type strain sequencing project: providing services to taxonomists for standard genome sequencing and annotation.</title>
        <authorList>
            <consortium name="The Broad Institute Genomics Platform"/>
            <consortium name="The Broad Institute Genome Sequencing Center for Infectious Disease"/>
            <person name="Wu L."/>
            <person name="Ma J."/>
        </authorList>
    </citation>
    <scope>NUCLEOTIDE SEQUENCE [LARGE SCALE GENOMIC DNA]</scope>
    <source>
        <strain evidence="3 4">JCM 16328</strain>
    </source>
</reference>
<feature type="transmembrane region" description="Helical" evidence="1">
    <location>
        <begin position="12"/>
        <end position="38"/>
    </location>
</feature>
<feature type="domain" description="Archaeal Type IV pilin N-terminal" evidence="2">
    <location>
        <begin position="11"/>
        <end position="85"/>
    </location>
</feature>
<accession>A0AAV3T6W6</accession>
<keyword evidence="1" id="KW-1133">Transmembrane helix</keyword>
<dbReference type="InterPro" id="IPR012859">
    <property type="entry name" value="Pilin_N_archaeal"/>
</dbReference>
<evidence type="ECO:0000256" key="1">
    <source>
        <dbReference type="SAM" id="Phobius"/>
    </source>
</evidence>
<dbReference type="PANTHER" id="PTHR38138:SF1">
    <property type="entry name" value="ARCHAEAL TYPE IV PILIN N-TERMINAL DOMAIN-CONTAINING PROTEIN"/>
    <property type="match status" value="1"/>
</dbReference>
<proteinExistence type="predicted"/>
<keyword evidence="1" id="KW-0472">Membrane</keyword>
<gene>
    <name evidence="3" type="ORF">GCM10009020_08090</name>
</gene>
<dbReference type="Proteomes" id="UP001500420">
    <property type="component" value="Unassembled WGS sequence"/>
</dbReference>
<dbReference type="Pfam" id="PF07790">
    <property type="entry name" value="Pilin_N"/>
    <property type="match status" value="1"/>
</dbReference>
<dbReference type="PANTHER" id="PTHR38138">
    <property type="entry name" value="VNG6441H"/>
    <property type="match status" value="1"/>
</dbReference>
<dbReference type="InterPro" id="IPR013373">
    <property type="entry name" value="Flagellin/pilin_N_arc"/>
</dbReference>
<dbReference type="RefSeq" id="WP_343772596.1">
    <property type="nucleotide sequence ID" value="NZ_BAAADV010000001.1"/>
</dbReference>